<evidence type="ECO:0000313" key="3">
    <source>
        <dbReference type="Proteomes" id="UP000217265"/>
    </source>
</evidence>
<gene>
    <name evidence="2" type="ORF">CMV30_17280</name>
</gene>
<keyword evidence="3" id="KW-1185">Reference proteome</keyword>
<feature type="compositionally biased region" description="Low complexity" evidence="1">
    <location>
        <begin position="39"/>
        <end position="64"/>
    </location>
</feature>
<feature type="region of interest" description="Disordered" evidence="1">
    <location>
        <begin position="31"/>
        <end position="64"/>
    </location>
</feature>
<dbReference type="EMBL" id="CP023344">
    <property type="protein sequence ID" value="ATC65561.1"/>
    <property type="molecule type" value="Genomic_DNA"/>
</dbReference>
<protein>
    <submittedName>
        <fullName evidence="2">Uncharacterized protein</fullName>
    </submittedName>
</protein>
<dbReference type="AlphaFoldDB" id="A0A290QLZ8"/>
<dbReference type="KEGG" id="vbh:CMV30_17280"/>
<accession>A0A290QLZ8</accession>
<organism evidence="2 3">
    <name type="scientific">Nibricoccus aquaticus</name>
    <dbReference type="NCBI Taxonomy" id="2576891"/>
    <lineage>
        <taxon>Bacteria</taxon>
        <taxon>Pseudomonadati</taxon>
        <taxon>Verrucomicrobiota</taxon>
        <taxon>Opitutia</taxon>
        <taxon>Opitutales</taxon>
        <taxon>Opitutaceae</taxon>
        <taxon>Nibricoccus</taxon>
    </lineage>
</organism>
<dbReference type="RefSeq" id="WP_096057190.1">
    <property type="nucleotide sequence ID" value="NZ_CP023344.1"/>
</dbReference>
<sequence length="261" mass="28308">MKPAPAFILGLVTGLGLFAAFSFWKSPAQLPAPTPSATPPAHTAPSSTPLTPTATAPTPGAASPVPLESALKEIQEAGMVVIPQEFARFLMPSLISTNPEPAVRQILQLDEREAKALAKARMNFDRAIQQTIDAHLEVIAVKDGVVTATLPAFKEEREKLIAAWRAESLASLDSESAATAAFIDFDRAIESFYMQGIRELAVTFTPSPDAKKILIEYKSDTATGNQRMNQRFQTSMPNSQLLKRFPSLHPQFPQLAEEAKP</sequence>
<evidence type="ECO:0000256" key="1">
    <source>
        <dbReference type="SAM" id="MobiDB-lite"/>
    </source>
</evidence>
<name>A0A290QLZ8_9BACT</name>
<dbReference type="Proteomes" id="UP000217265">
    <property type="component" value="Chromosome"/>
</dbReference>
<reference evidence="2 3" key="1">
    <citation type="submission" date="2017-09" db="EMBL/GenBank/DDBJ databases">
        <title>Complete genome sequence of Verrucomicrobial strain HZ-65, isolated from freshwater.</title>
        <authorList>
            <person name="Choi A."/>
        </authorList>
    </citation>
    <scope>NUCLEOTIDE SEQUENCE [LARGE SCALE GENOMIC DNA]</scope>
    <source>
        <strain evidence="2 3">HZ-65</strain>
    </source>
</reference>
<proteinExistence type="predicted"/>
<evidence type="ECO:0000313" key="2">
    <source>
        <dbReference type="EMBL" id="ATC65561.1"/>
    </source>
</evidence>